<dbReference type="AlphaFoldDB" id="A0A3Q9BTA2"/>
<dbReference type="EMBL" id="CP034464">
    <property type="protein sequence ID" value="AZP13791.1"/>
    <property type="molecule type" value="Genomic_DNA"/>
</dbReference>
<reference evidence="2 3" key="1">
    <citation type="journal article" date="2011" name="Int. J. Syst. Evol. Microbiol.">
        <title>Description of Undibacterium oligocarboniphilum sp. nov., isolated from purified water, and Undibacterium pigrum strain CCUG 49012 as the type strain of Undibacterium parvum sp. nov., and emended descriptions of the genus Undibacterium and the species Undibacterium pigrum.</title>
        <authorList>
            <person name="Eder W."/>
            <person name="Wanner G."/>
            <person name="Ludwig W."/>
            <person name="Busse H.J."/>
            <person name="Ziemke-Kageler F."/>
            <person name="Lang E."/>
        </authorList>
    </citation>
    <scope>NUCLEOTIDE SEQUENCE [LARGE SCALE GENOMIC DNA]</scope>
    <source>
        <strain evidence="2 3">DSM 23061</strain>
    </source>
</reference>
<keyword evidence="3" id="KW-1185">Reference proteome</keyword>
<feature type="region of interest" description="Disordered" evidence="1">
    <location>
        <begin position="87"/>
        <end position="108"/>
    </location>
</feature>
<feature type="compositionally biased region" description="Low complexity" evidence="1">
    <location>
        <begin position="48"/>
        <end position="58"/>
    </location>
</feature>
<proteinExistence type="predicted"/>
<accession>A0A3Q9BTA2</accession>
<evidence type="ECO:0000256" key="1">
    <source>
        <dbReference type="SAM" id="MobiDB-lite"/>
    </source>
</evidence>
<dbReference type="RefSeq" id="WP_126129160.1">
    <property type="nucleotide sequence ID" value="NZ_CP034464.1"/>
</dbReference>
<dbReference type="OrthoDB" id="8781685at2"/>
<protein>
    <submittedName>
        <fullName evidence="2">Uncharacterized protein</fullName>
    </submittedName>
</protein>
<organism evidence="2 3">
    <name type="scientific">Undibacterium parvum</name>
    <dbReference type="NCBI Taxonomy" id="401471"/>
    <lineage>
        <taxon>Bacteria</taxon>
        <taxon>Pseudomonadati</taxon>
        <taxon>Pseudomonadota</taxon>
        <taxon>Betaproteobacteria</taxon>
        <taxon>Burkholderiales</taxon>
        <taxon>Oxalobacteraceae</taxon>
        <taxon>Undibacterium</taxon>
    </lineage>
</organism>
<dbReference type="KEGG" id="upv:EJN92_18430"/>
<feature type="region of interest" description="Disordered" evidence="1">
    <location>
        <begin position="36"/>
        <end position="61"/>
    </location>
</feature>
<gene>
    <name evidence="2" type="ORF">EJN92_18430</name>
</gene>
<dbReference type="Proteomes" id="UP000275663">
    <property type="component" value="Chromosome"/>
</dbReference>
<name>A0A3Q9BTA2_9BURK</name>
<sequence>MTKKSLLLAVMLSTALVSVGFCQELISMAMSVAPSTQELRPEMRSTDSLAGGSASSSGVMLDRSGMDKASVHLQILQQSTAHFAETGVAKKPLAEDKKSTSSKPQGNS</sequence>
<evidence type="ECO:0000313" key="3">
    <source>
        <dbReference type="Proteomes" id="UP000275663"/>
    </source>
</evidence>
<evidence type="ECO:0000313" key="2">
    <source>
        <dbReference type="EMBL" id="AZP13791.1"/>
    </source>
</evidence>